<dbReference type="WBParaSite" id="L893_g12941.t1">
    <property type="protein sequence ID" value="L893_g12941.t1"/>
    <property type="gene ID" value="L893_g12941"/>
</dbReference>
<sequence length="113" mass="12218">MNYEVAALVQRKHQARTVCADGSFLWSRVHSRHLVLFSRAETSPLPRIPSAGPLIIAAPVGALPIRAVHQPKLSAQPIRQPILQPVDRLNRSVSRSASRYIGSADPPADPSAG</sequence>
<name>A0A1I7Y5R3_9BILA</name>
<accession>A0A1I7Y5R3</accession>
<proteinExistence type="predicted"/>
<evidence type="ECO:0000313" key="2">
    <source>
        <dbReference type="WBParaSite" id="L893_g12941.t1"/>
    </source>
</evidence>
<reference evidence="2" key="1">
    <citation type="submission" date="2016-11" db="UniProtKB">
        <authorList>
            <consortium name="WormBaseParasite"/>
        </authorList>
    </citation>
    <scope>IDENTIFICATION</scope>
</reference>
<protein>
    <submittedName>
        <fullName evidence="2">Transposase</fullName>
    </submittedName>
</protein>
<evidence type="ECO:0000313" key="1">
    <source>
        <dbReference type="Proteomes" id="UP000095287"/>
    </source>
</evidence>
<dbReference type="Proteomes" id="UP000095287">
    <property type="component" value="Unplaced"/>
</dbReference>
<dbReference type="AlphaFoldDB" id="A0A1I7Y5R3"/>
<keyword evidence="1" id="KW-1185">Reference proteome</keyword>
<organism evidence="1 2">
    <name type="scientific">Steinernema glaseri</name>
    <dbReference type="NCBI Taxonomy" id="37863"/>
    <lineage>
        <taxon>Eukaryota</taxon>
        <taxon>Metazoa</taxon>
        <taxon>Ecdysozoa</taxon>
        <taxon>Nematoda</taxon>
        <taxon>Chromadorea</taxon>
        <taxon>Rhabditida</taxon>
        <taxon>Tylenchina</taxon>
        <taxon>Panagrolaimomorpha</taxon>
        <taxon>Strongyloidoidea</taxon>
        <taxon>Steinernematidae</taxon>
        <taxon>Steinernema</taxon>
    </lineage>
</organism>